<evidence type="ECO:0000313" key="2">
    <source>
        <dbReference type="EMBL" id="AFK87449.1"/>
    </source>
</evidence>
<dbReference type="BioCyc" id="TSAC1094508:GLMA-2481-MONOMER"/>
<dbReference type="EMBL" id="CP003184">
    <property type="protein sequence ID" value="AFK87449.1"/>
    <property type="molecule type" value="Genomic_DNA"/>
</dbReference>
<gene>
    <name evidence="2" type="ordered locus">Tsac_2451</name>
</gene>
<dbReference type="RefSeq" id="WP_014759285.1">
    <property type="nucleotide sequence ID" value="NC_017992.1"/>
</dbReference>
<dbReference type="Proteomes" id="UP000006178">
    <property type="component" value="Chromosome"/>
</dbReference>
<organism evidence="2 3">
    <name type="scientific">Thermoanaerobacterium saccharolyticum (strain DSM 8691 / JW/SL-YS485)</name>
    <dbReference type="NCBI Taxonomy" id="1094508"/>
    <lineage>
        <taxon>Bacteria</taxon>
        <taxon>Bacillati</taxon>
        <taxon>Bacillota</taxon>
        <taxon>Clostridia</taxon>
        <taxon>Thermoanaerobacterales</taxon>
        <taxon>Thermoanaerobacteraceae</taxon>
        <taxon>Thermoanaerobacterium</taxon>
    </lineage>
</organism>
<sequence>MEEIKQRKELLDIHLKEVSKWMEDSNIDPTSEFGQEFLKQTKELIEQFYEIKELKGRVTALEKQIQEFPEQLMRLNNKCFD</sequence>
<dbReference type="AlphaFoldDB" id="I3VY54"/>
<feature type="coiled-coil region" evidence="1">
    <location>
        <begin position="51"/>
        <end position="78"/>
    </location>
</feature>
<evidence type="ECO:0000313" key="3">
    <source>
        <dbReference type="Proteomes" id="UP000006178"/>
    </source>
</evidence>
<dbReference type="PATRIC" id="fig|1094508.3.peg.2485"/>
<keyword evidence="1" id="KW-0175">Coiled coil</keyword>
<keyword evidence="3" id="KW-1185">Reference proteome</keyword>
<dbReference type="STRING" id="1094508.Tsac_2451"/>
<dbReference type="KEGG" id="tsh:Tsac_2451"/>
<name>I3VY54_THESW</name>
<reference evidence="2 3" key="1">
    <citation type="journal article" date="2014" name="Appl. Environ. Microbiol.">
        <title>Profile of Secreted Hydrolases, Associated Proteins, and SlpA in Thermoanaerobacterium saccharolyticum during the Degradation of Hemicellulose.</title>
        <authorList>
            <person name="Currie D.H."/>
            <person name="Guss A.M."/>
            <person name="Herring C.D."/>
            <person name="Giannone R.J."/>
            <person name="Johnson C.M."/>
            <person name="Lankford P.K."/>
            <person name="Brown S.D."/>
            <person name="Hettich R.L."/>
            <person name="Lynd L.R."/>
        </authorList>
    </citation>
    <scope>NUCLEOTIDE SEQUENCE [LARGE SCALE GENOMIC DNA]</scope>
    <source>
        <strain evidence="3">DSM 8691 / JW/SL-YS485</strain>
    </source>
</reference>
<proteinExistence type="predicted"/>
<accession>I3VY54</accession>
<evidence type="ECO:0000256" key="1">
    <source>
        <dbReference type="SAM" id="Coils"/>
    </source>
</evidence>
<protein>
    <submittedName>
        <fullName evidence="2">Uncharacterized protein</fullName>
    </submittedName>
</protein>